<dbReference type="AlphaFoldDB" id="A0AAE8W5E8"/>
<organism evidence="1 2">
    <name type="scientific">Streptomyces ipomoeae</name>
    <dbReference type="NCBI Taxonomy" id="103232"/>
    <lineage>
        <taxon>Bacteria</taxon>
        <taxon>Bacillati</taxon>
        <taxon>Actinomycetota</taxon>
        <taxon>Actinomycetes</taxon>
        <taxon>Kitasatosporales</taxon>
        <taxon>Streptomycetaceae</taxon>
        <taxon>Streptomyces</taxon>
    </lineage>
</organism>
<evidence type="ECO:0000313" key="1">
    <source>
        <dbReference type="EMBL" id="TQE35946.1"/>
    </source>
</evidence>
<protein>
    <submittedName>
        <fullName evidence="1">Uncharacterized protein</fullName>
    </submittedName>
</protein>
<reference evidence="1 2" key="1">
    <citation type="submission" date="2019-03" db="EMBL/GenBank/DDBJ databases">
        <title>Comparative genomic analyses of the sweetpotato soil rot pathogen, Streptomyces ipomoeae.</title>
        <authorList>
            <person name="Ruschel Soares N."/>
            <person name="Badger J.H."/>
            <person name="Huguet-Tapia J.C."/>
            <person name="Clark C.A."/>
            <person name="Pettis G.S."/>
        </authorList>
    </citation>
    <scope>NUCLEOTIDE SEQUENCE [LARGE SCALE GENOMIC DNA]</scope>
    <source>
        <strain evidence="1 2">88-35</strain>
    </source>
</reference>
<dbReference type="Proteomes" id="UP000318720">
    <property type="component" value="Unassembled WGS sequence"/>
</dbReference>
<dbReference type="RefSeq" id="WP_009309442.1">
    <property type="nucleotide sequence ID" value="NZ_JARAVC010000420.1"/>
</dbReference>
<gene>
    <name evidence="1" type="ORF">Sipo8835_11555</name>
</gene>
<dbReference type="EMBL" id="SPAZ01000099">
    <property type="protein sequence ID" value="TQE35946.1"/>
    <property type="molecule type" value="Genomic_DNA"/>
</dbReference>
<name>A0AAE8W5E8_9ACTN</name>
<proteinExistence type="predicted"/>
<comment type="caution">
    <text evidence="1">The sequence shown here is derived from an EMBL/GenBank/DDBJ whole genome shotgun (WGS) entry which is preliminary data.</text>
</comment>
<sequence>MNRPVRHEVDFRADHGQYWVIGTLEDDEEVPQPKESKRDSGTLEISRKGRAGHIGTLTPYGDVHLVFEFHQQAPAMDTSDWREVVEGSMRFAGEVFLHNPADDQEIVPVPGGATELSWWRVRVHIRTQSAAPGLHPPGVKEMRETHLIQLWPALKSPYEVILPDRSGADESTEADECVAGSAAIAFREPSHTLTLYVGDGAPQIPATGELLVISPDGRGARIATQGWGDKFLFGTVVSFTRALPAEAREWEIEAEFTLSGPGGDLRVVPDEDEEYADTVPLPGPDAGDRWHVIVYVRGRDPRSEEGEYYVTVWPEP</sequence>
<accession>A0AAE8W5E8</accession>
<evidence type="ECO:0000313" key="2">
    <source>
        <dbReference type="Proteomes" id="UP000318720"/>
    </source>
</evidence>